<dbReference type="Proteomes" id="UP000028981">
    <property type="component" value="Unassembled WGS sequence"/>
</dbReference>
<comment type="caution">
    <text evidence="2">The sequence shown here is derived from an EMBL/GenBank/DDBJ whole genome shotgun (WGS) entry which is preliminary data.</text>
</comment>
<proteinExistence type="predicted"/>
<sequence length="128" mass="13644">MDSPIGNVRKGNSARSQHGASAQRHARTDNGPGPDPGIGPYRYGPRHDRKIRRIDIVVAGDEMGILGDDGIASQMDRGLAIDHRLPTDNRAVLKREKRRIPDFGAGIDAHAAPHSGAEKAQNGAAPAM</sequence>
<evidence type="ECO:0000256" key="1">
    <source>
        <dbReference type="SAM" id="MobiDB-lite"/>
    </source>
</evidence>
<organism evidence="2 3">
    <name type="scientific">Devosia riboflavina</name>
    <dbReference type="NCBI Taxonomy" id="46914"/>
    <lineage>
        <taxon>Bacteria</taxon>
        <taxon>Pseudomonadati</taxon>
        <taxon>Pseudomonadota</taxon>
        <taxon>Alphaproteobacteria</taxon>
        <taxon>Hyphomicrobiales</taxon>
        <taxon>Devosiaceae</taxon>
        <taxon>Devosia</taxon>
    </lineage>
</organism>
<gene>
    <name evidence="2" type="ORF">JP75_01260</name>
</gene>
<name>A0A087M7F1_9HYPH</name>
<accession>A0A087M7F1</accession>
<dbReference type="STRING" id="46914.JP75_01260"/>
<dbReference type="AlphaFoldDB" id="A0A087M7F1"/>
<protein>
    <submittedName>
        <fullName evidence="2">Uncharacterized protein</fullName>
    </submittedName>
</protein>
<dbReference type="EMBL" id="JQGC01000001">
    <property type="protein sequence ID" value="KFL32804.1"/>
    <property type="molecule type" value="Genomic_DNA"/>
</dbReference>
<keyword evidence="3" id="KW-1185">Reference proteome</keyword>
<feature type="region of interest" description="Disordered" evidence="1">
    <location>
        <begin position="1"/>
        <end position="46"/>
    </location>
</feature>
<feature type="region of interest" description="Disordered" evidence="1">
    <location>
        <begin position="105"/>
        <end position="128"/>
    </location>
</feature>
<reference evidence="2 3" key="1">
    <citation type="submission" date="2014-08" db="EMBL/GenBank/DDBJ databases">
        <authorList>
            <person name="Hassan Y.I."/>
            <person name="Lepp D."/>
            <person name="Zhou T."/>
        </authorList>
    </citation>
    <scope>NUCLEOTIDE SEQUENCE [LARGE SCALE GENOMIC DNA]</scope>
    <source>
        <strain evidence="2 3">IFO13584</strain>
    </source>
</reference>
<evidence type="ECO:0000313" key="3">
    <source>
        <dbReference type="Proteomes" id="UP000028981"/>
    </source>
</evidence>
<evidence type="ECO:0000313" key="2">
    <source>
        <dbReference type="EMBL" id="KFL32804.1"/>
    </source>
</evidence>